<proteinExistence type="predicted"/>
<evidence type="ECO:0000313" key="3">
    <source>
        <dbReference type="EMBL" id="KAG9232483.1"/>
    </source>
</evidence>
<dbReference type="GO" id="GO:0016491">
    <property type="term" value="F:oxidoreductase activity"/>
    <property type="evidence" value="ECO:0007669"/>
    <property type="project" value="UniProtKB-KW"/>
</dbReference>
<keyword evidence="1" id="KW-0560">Oxidoreductase</keyword>
<dbReference type="InterPro" id="IPR023210">
    <property type="entry name" value="NADP_OxRdtase_dom"/>
</dbReference>
<protein>
    <submittedName>
        <fullName evidence="3">NADP-dependent oxidoreductase domain-containing protein</fullName>
    </submittedName>
</protein>
<name>A0A9P8C3E5_9HELO</name>
<dbReference type="Pfam" id="PF00248">
    <property type="entry name" value="Aldo_ket_red"/>
    <property type="match status" value="1"/>
</dbReference>
<dbReference type="CDD" id="cd19075">
    <property type="entry name" value="AKR_AKR7A1-5"/>
    <property type="match status" value="1"/>
</dbReference>
<dbReference type="PANTHER" id="PTHR43364">
    <property type="entry name" value="NADH-SPECIFIC METHYLGLYOXAL REDUCTASE-RELATED"/>
    <property type="match status" value="1"/>
</dbReference>
<evidence type="ECO:0000259" key="2">
    <source>
        <dbReference type="Pfam" id="PF00248"/>
    </source>
</evidence>
<evidence type="ECO:0000313" key="4">
    <source>
        <dbReference type="Proteomes" id="UP000824998"/>
    </source>
</evidence>
<dbReference type="PANTHER" id="PTHR43364:SF4">
    <property type="entry name" value="NAD(P)-LINKED OXIDOREDUCTASE SUPERFAMILY PROTEIN"/>
    <property type="match status" value="1"/>
</dbReference>
<dbReference type="PRINTS" id="PR00069">
    <property type="entry name" value="ALDKETRDTASE"/>
</dbReference>
<dbReference type="InterPro" id="IPR036812">
    <property type="entry name" value="NAD(P)_OxRdtase_dom_sf"/>
</dbReference>
<dbReference type="SUPFAM" id="SSF51430">
    <property type="entry name" value="NAD(P)-linked oxidoreductase"/>
    <property type="match status" value="1"/>
</dbReference>
<accession>A0A9P8C3E5</accession>
<dbReference type="InterPro" id="IPR050523">
    <property type="entry name" value="AKR_Detox_Biosynth"/>
</dbReference>
<dbReference type="OrthoDB" id="48988at2759"/>
<dbReference type="AlphaFoldDB" id="A0A9P8C3E5"/>
<dbReference type="Gene3D" id="3.20.20.100">
    <property type="entry name" value="NADP-dependent oxidoreductase domain"/>
    <property type="match status" value="1"/>
</dbReference>
<gene>
    <name evidence="3" type="ORF">BJ875DRAFT_77404</name>
</gene>
<organism evidence="3 4">
    <name type="scientific">Amylocarpus encephaloides</name>
    <dbReference type="NCBI Taxonomy" id="45428"/>
    <lineage>
        <taxon>Eukaryota</taxon>
        <taxon>Fungi</taxon>
        <taxon>Dikarya</taxon>
        <taxon>Ascomycota</taxon>
        <taxon>Pezizomycotina</taxon>
        <taxon>Leotiomycetes</taxon>
        <taxon>Helotiales</taxon>
        <taxon>Helotiales incertae sedis</taxon>
        <taxon>Amylocarpus</taxon>
    </lineage>
</organism>
<comment type="caution">
    <text evidence="3">The sequence shown here is derived from an EMBL/GenBank/DDBJ whole genome shotgun (WGS) entry which is preliminary data.</text>
</comment>
<sequence length="342" mass="39332">MAQNSAVNVIFGAMTFGREGSEGARVYSKEQASKILDIFRAHGHNEIDTARIYAGGSSEEMLGDLDWQKRGLVMETKFYPTAGRPFTYEQQPEGGWSHSPEHLKENLMSSLQALKTDKIDMWYLHAPDRTTDFAVTMKTVNEMYKEGRFKRFGVSNFMSWEVAQLCEICKSEGYVMPSVYQGVYNALHRTIERELLPCLRKYGMAFYNYNPLAGGYLTSRYHRDTQVESLEKGSRFDPERVQGKMYRMRYWNEGYFDALDILRPVAKKHGLTEAECALRWMTHHSALKSELGDGIIIGASSTKHMEENMKWLDDPNPLPEDVLQALDAGWERVKGISNKYWH</sequence>
<feature type="domain" description="NADP-dependent oxidoreductase" evidence="2">
    <location>
        <begin position="9"/>
        <end position="328"/>
    </location>
</feature>
<dbReference type="Proteomes" id="UP000824998">
    <property type="component" value="Unassembled WGS sequence"/>
</dbReference>
<reference evidence="3" key="1">
    <citation type="journal article" date="2021" name="IMA Fungus">
        <title>Genomic characterization of three marine fungi, including Emericellopsis atlantica sp. nov. with signatures of a generalist lifestyle and marine biomass degradation.</title>
        <authorList>
            <person name="Hagestad O.C."/>
            <person name="Hou L."/>
            <person name="Andersen J.H."/>
            <person name="Hansen E.H."/>
            <person name="Altermark B."/>
            <person name="Li C."/>
            <person name="Kuhnert E."/>
            <person name="Cox R.J."/>
            <person name="Crous P.W."/>
            <person name="Spatafora J.W."/>
            <person name="Lail K."/>
            <person name="Amirebrahimi M."/>
            <person name="Lipzen A."/>
            <person name="Pangilinan J."/>
            <person name="Andreopoulos W."/>
            <person name="Hayes R.D."/>
            <person name="Ng V."/>
            <person name="Grigoriev I.V."/>
            <person name="Jackson S.A."/>
            <person name="Sutton T.D.S."/>
            <person name="Dobson A.D.W."/>
            <person name="Rama T."/>
        </authorList>
    </citation>
    <scope>NUCLEOTIDE SEQUENCE</scope>
    <source>
        <strain evidence="3">TRa018bII</strain>
    </source>
</reference>
<keyword evidence="4" id="KW-1185">Reference proteome</keyword>
<dbReference type="EMBL" id="MU251546">
    <property type="protein sequence ID" value="KAG9232483.1"/>
    <property type="molecule type" value="Genomic_DNA"/>
</dbReference>
<evidence type="ECO:0000256" key="1">
    <source>
        <dbReference type="ARBA" id="ARBA00023002"/>
    </source>
</evidence>
<dbReference type="InterPro" id="IPR020471">
    <property type="entry name" value="AKR"/>
</dbReference>